<dbReference type="InterPro" id="IPR050767">
    <property type="entry name" value="Sel1_AlgK"/>
</dbReference>
<comment type="caution">
    <text evidence="3">The sequence shown here is derived from an EMBL/GenBank/DDBJ whole genome shotgun (WGS) entry which is preliminary data.</text>
</comment>
<gene>
    <name evidence="3" type="ORF">EC957_004755</name>
</gene>
<dbReference type="Pfam" id="PF08238">
    <property type="entry name" value="Sel1"/>
    <property type="match status" value="2"/>
</dbReference>
<reference evidence="3" key="1">
    <citation type="journal article" date="2020" name="Fungal Divers.">
        <title>Resolving the Mortierellaceae phylogeny through synthesis of multi-gene phylogenetics and phylogenomics.</title>
        <authorList>
            <person name="Vandepol N."/>
            <person name="Liber J."/>
            <person name="Desiro A."/>
            <person name="Na H."/>
            <person name="Kennedy M."/>
            <person name="Barry K."/>
            <person name="Grigoriev I.V."/>
            <person name="Miller A.N."/>
            <person name="O'Donnell K."/>
            <person name="Stajich J.E."/>
            <person name="Bonito G."/>
        </authorList>
    </citation>
    <scope>NUCLEOTIDE SEQUENCE</scope>
    <source>
        <strain evidence="3">NRRL 2591</strain>
    </source>
</reference>
<dbReference type="InterPro" id="IPR006597">
    <property type="entry name" value="Sel1-like"/>
</dbReference>
<accession>A0A9P6FFA5</accession>
<evidence type="ECO:0008006" key="5">
    <source>
        <dbReference type="Google" id="ProtNLM"/>
    </source>
</evidence>
<dbReference type="PANTHER" id="PTHR11102:SF160">
    <property type="entry name" value="ERAD-ASSOCIATED E3 UBIQUITIN-PROTEIN LIGASE COMPONENT HRD3"/>
    <property type="match status" value="1"/>
</dbReference>
<dbReference type="EMBL" id="JAAAXW010000022">
    <property type="protein sequence ID" value="KAF9549116.1"/>
    <property type="molecule type" value="Genomic_DNA"/>
</dbReference>
<dbReference type="Proteomes" id="UP000723463">
    <property type="component" value="Unassembled WGS sequence"/>
</dbReference>
<evidence type="ECO:0000256" key="1">
    <source>
        <dbReference type="ARBA" id="ARBA00038101"/>
    </source>
</evidence>
<dbReference type="InterPro" id="IPR011990">
    <property type="entry name" value="TPR-like_helical_dom_sf"/>
</dbReference>
<dbReference type="SMART" id="SM00671">
    <property type="entry name" value="SEL1"/>
    <property type="match status" value="2"/>
</dbReference>
<sequence>MQQGNETQERTQAIRPVYTNNGTPASPPPPSSASPEIIHVDIHMDPSGKDIVLWEDVLVAFKDAVNIRHGIRVVPFLKDASFRTLEPLRIVAMPDAVLDVYVESQLARTETATVVRQELPPTYEAATATSASPTPITAHSPVNTTMPIASIPSTTSTPQSPRPPEVESMLEEIITKANAGDTAAQVELGTVYRKGEYGLIQDYSIAMKWYLQAAETKDENSAVAQSNIASLYEHGQGVIQDMPEALKWYLKAAKQGRVPAQLKAGECAIIIHAEGAYYGDR</sequence>
<comment type="similarity">
    <text evidence="1">Belongs to the sel-1 family.</text>
</comment>
<dbReference type="SUPFAM" id="SSF81901">
    <property type="entry name" value="HCP-like"/>
    <property type="match status" value="1"/>
</dbReference>
<evidence type="ECO:0000313" key="3">
    <source>
        <dbReference type="EMBL" id="KAF9549116.1"/>
    </source>
</evidence>
<evidence type="ECO:0000256" key="2">
    <source>
        <dbReference type="SAM" id="MobiDB-lite"/>
    </source>
</evidence>
<proteinExistence type="inferred from homology"/>
<protein>
    <recommendedName>
        <fullName evidence="5">HCP-like protein</fullName>
    </recommendedName>
</protein>
<organism evidence="3 4">
    <name type="scientific">Mortierella hygrophila</name>
    <dbReference type="NCBI Taxonomy" id="979708"/>
    <lineage>
        <taxon>Eukaryota</taxon>
        <taxon>Fungi</taxon>
        <taxon>Fungi incertae sedis</taxon>
        <taxon>Mucoromycota</taxon>
        <taxon>Mortierellomycotina</taxon>
        <taxon>Mortierellomycetes</taxon>
        <taxon>Mortierellales</taxon>
        <taxon>Mortierellaceae</taxon>
        <taxon>Mortierella</taxon>
    </lineage>
</organism>
<dbReference type="Gene3D" id="1.25.40.10">
    <property type="entry name" value="Tetratricopeptide repeat domain"/>
    <property type="match status" value="1"/>
</dbReference>
<keyword evidence="4" id="KW-1185">Reference proteome</keyword>
<feature type="region of interest" description="Disordered" evidence="2">
    <location>
        <begin position="1"/>
        <end position="34"/>
    </location>
</feature>
<dbReference type="PANTHER" id="PTHR11102">
    <property type="entry name" value="SEL-1-LIKE PROTEIN"/>
    <property type="match status" value="1"/>
</dbReference>
<dbReference type="AlphaFoldDB" id="A0A9P6FFA5"/>
<evidence type="ECO:0000313" key="4">
    <source>
        <dbReference type="Proteomes" id="UP000723463"/>
    </source>
</evidence>
<name>A0A9P6FFA5_9FUNG</name>